<comment type="caution">
    <text evidence="1">The sequence shown here is derived from an EMBL/GenBank/DDBJ whole genome shotgun (WGS) entry which is preliminary data.</text>
</comment>
<accession>A0A835NV31</accession>
<reference evidence="2" key="3">
    <citation type="submission" date="2022-01" db="EMBL/GenBank/DDBJ databases">
        <authorList>
            <person name="Rubenstein D.R."/>
        </authorList>
    </citation>
    <scope>NUCLEOTIDE SEQUENCE</scope>
    <source>
        <strain evidence="2">SS15</strain>
        <tissue evidence="2">Liver</tissue>
    </source>
</reference>
<keyword evidence="3" id="KW-1185">Reference proteome</keyword>
<reference evidence="2 3" key="2">
    <citation type="journal article" date="2021" name="J. Hered.">
        <title>Feather Gene Expression Elucidates the Developmental Basis of Plumage Iridescence in African Starlings.</title>
        <authorList>
            <person name="Rubenstein D.R."/>
            <person name="Corvelo A."/>
            <person name="MacManes M.D."/>
            <person name="Maia R."/>
            <person name="Narzisi G."/>
            <person name="Rousaki A."/>
            <person name="Vandenabeele P."/>
            <person name="Shawkey M.D."/>
            <person name="Solomon J."/>
        </authorList>
    </citation>
    <scope>NUCLEOTIDE SEQUENCE [LARGE SCALE GENOMIC DNA]</scope>
    <source>
        <strain evidence="2">SS15</strain>
    </source>
</reference>
<dbReference type="Proteomes" id="UP000618051">
    <property type="component" value="Unassembled WGS sequence"/>
</dbReference>
<sequence length="141" mass="15208">MPPGTGDVQLSVSQNIPISDASSPFEITIRLNGMQLHAVTIGILASTAFDIPDSQDLHRFSFGLLGWIKQLNSLGVLGEKEVRVVKMQPICVSKRLHLEQSPVVLSNSSTAAKAVTQSCTGDSVDTKSPQALWVWLIPLTK</sequence>
<evidence type="ECO:0000313" key="2">
    <source>
        <dbReference type="EMBL" id="KAI1237776.1"/>
    </source>
</evidence>
<dbReference type="EMBL" id="JADDUC010000058">
    <property type="protein sequence ID" value="KAG0120755.1"/>
    <property type="molecule type" value="Genomic_DNA"/>
</dbReference>
<reference evidence="1" key="1">
    <citation type="submission" date="2020-10" db="EMBL/GenBank/DDBJ databases">
        <title>Feather gene expression reveals the developmental basis of iridescence in African starlings.</title>
        <authorList>
            <person name="Rubenstein D.R."/>
        </authorList>
    </citation>
    <scope>NUCLEOTIDE SEQUENCE</scope>
    <source>
        <strain evidence="1">SS15</strain>
        <tissue evidence="1">Liver</tissue>
    </source>
</reference>
<organism evidence="1">
    <name type="scientific">Lamprotornis superbus</name>
    <dbReference type="NCBI Taxonomy" id="245042"/>
    <lineage>
        <taxon>Eukaryota</taxon>
        <taxon>Metazoa</taxon>
        <taxon>Chordata</taxon>
        <taxon>Craniata</taxon>
        <taxon>Vertebrata</taxon>
        <taxon>Euteleostomi</taxon>
        <taxon>Archelosauria</taxon>
        <taxon>Archosauria</taxon>
        <taxon>Dinosauria</taxon>
        <taxon>Saurischia</taxon>
        <taxon>Theropoda</taxon>
        <taxon>Coelurosauria</taxon>
        <taxon>Aves</taxon>
        <taxon>Neognathae</taxon>
        <taxon>Neoaves</taxon>
        <taxon>Telluraves</taxon>
        <taxon>Australaves</taxon>
        <taxon>Passeriformes</taxon>
        <taxon>Sturnidae</taxon>
        <taxon>Lamprotornis</taxon>
    </lineage>
</organism>
<dbReference type="EMBL" id="JADDUC020000007">
    <property type="protein sequence ID" value="KAI1237776.1"/>
    <property type="molecule type" value="Genomic_DNA"/>
</dbReference>
<name>A0A835NV31_9PASS</name>
<evidence type="ECO:0000313" key="1">
    <source>
        <dbReference type="EMBL" id="KAG0120755.1"/>
    </source>
</evidence>
<evidence type="ECO:0000313" key="3">
    <source>
        <dbReference type="Proteomes" id="UP000618051"/>
    </source>
</evidence>
<dbReference type="OrthoDB" id="1741334at2759"/>
<protein>
    <submittedName>
        <fullName evidence="1">Uncharacterized protein</fullName>
    </submittedName>
</protein>
<gene>
    <name evidence="2" type="ORF">IHE44_0013862</name>
    <name evidence="1" type="ORF">IHE44_011922</name>
</gene>
<proteinExistence type="predicted"/>
<dbReference type="AlphaFoldDB" id="A0A835NV31"/>